<dbReference type="AlphaFoldDB" id="A0A087VUP4"/>
<comment type="similarity">
    <text evidence="2 7">Belongs to the purine-cytosine permease (2.A.39) family.</text>
</comment>
<feature type="transmembrane region" description="Helical" evidence="8">
    <location>
        <begin position="154"/>
        <end position="172"/>
    </location>
</feature>
<feature type="transmembrane region" description="Helical" evidence="8">
    <location>
        <begin position="181"/>
        <end position="201"/>
    </location>
</feature>
<keyword evidence="6 7" id="KW-0472">Membrane</keyword>
<dbReference type="Pfam" id="PF02133">
    <property type="entry name" value="Transp_cyt_pur"/>
    <property type="match status" value="1"/>
</dbReference>
<feature type="transmembrane region" description="Helical" evidence="8">
    <location>
        <begin position="213"/>
        <end position="233"/>
    </location>
</feature>
<feature type="transmembrane region" description="Helical" evidence="8">
    <location>
        <begin position="454"/>
        <end position="475"/>
    </location>
</feature>
<sequence>MNERNASREGTGKASALSVEAQGIDTIAESERKGKPSSLFWPWFSANISVLAMSYGAWALGFGISFWQATLTTIAGVVISFLLVGIISIAGKRGNAPTMVLTRAIFGVEGAKVPAAMSWIATLGWEISLTTTAVLASSSTVEKLGWGSGSGPKIISTLVITGLVVVAGIYGYDLIMRLQQVITIVTAIVIAGFFIIGWGNIDFSAISSAQSGSLPAMLGCCFFVMTGFGLGWVNIAADYSRYLPHSASNTGIVVWTTFSASIANIFLIVYGLLLAISNGALSENVGNDPIGAMASVLPTWYLIPFTIVSVLGLMSGAIMDNYSNGLALLSFGIRLPRTLAAATTAVLTVIGVVYVTFFSSTFIGPFQGFLITLGVPMAAWAGMFVADVLLRRKDYDTTDLYRPEGRYGSWSITAFAILAIATFLGWGLVVNSAASWLNWQGYLLGPIGGKDGTWAAANLGVIVALVVGFLGTLLFQKASIRRQEGIREPAKSTKTTD</sequence>
<protein>
    <submittedName>
        <fullName evidence="9">Permease for cytosine/purines uracil thiamine allantoin</fullName>
    </submittedName>
</protein>
<gene>
    <name evidence="9" type="ORF">BINDI_0795</name>
</gene>
<evidence type="ECO:0000256" key="8">
    <source>
        <dbReference type="SAM" id="Phobius"/>
    </source>
</evidence>
<feature type="transmembrane region" description="Helical" evidence="8">
    <location>
        <begin position="339"/>
        <end position="363"/>
    </location>
</feature>
<dbReference type="GO" id="GO:0022857">
    <property type="term" value="F:transmembrane transporter activity"/>
    <property type="evidence" value="ECO:0007669"/>
    <property type="project" value="InterPro"/>
</dbReference>
<keyword evidence="10" id="KW-1185">Reference proteome</keyword>
<evidence type="ECO:0000256" key="4">
    <source>
        <dbReference type="ARBA" id="ARBA00022692"/>
    </source>
</evidence>
<dbReference type="Gene3D" id="1.10.4160.10">
    <property type="entry name" value="Hydantoin permease"/>
    <property type="match status" value="1"/>
</dbReference>
<evidence type="ECO:0000256" key="7">
    <source>
        <dbReference type="PIRNR" id="PIRNR002744"/>
    </source>
</evidence>
<feature type="transmembrane region" description="Helical" evidence="8">
    <location>
        <begin position="297"/>
        <end position="318"/>
    </location>
</feature>
<feature type="transmembrane region" description="Helical" evidence="8">
    <location>
        <begin position="66"/>
        <end position="90"/>
    </location>
</feature>
<evidence type="ECO:0000256" key="3">
    <source>
        <dbReference type="ARBA" id="ARBA00022448"/>
    </source>
</evidence>
<keyword evidence="3 7" id="KW-0813">Transport</keyword>
<dbReference type="OrthoDB" id="9809167at2"/>
<evidence type="ECO:0000256" key="1">
    <source>
        <dbReference type="ARBA" id="ARBA00004141"/>
    </source>
</evidence>
<feature type="transmembrane region" description="Helical" evidence="8">
    <location>
        <begin position="39"/>
        <end position="60"/>
    </location>
</feature>
<dbReference type="HOGENOM" id="CLU_026016_3_2_11"/>
<evidence type="ECO:0000256" key="5">
    <source>
        <dbReference type="ARBA" id="ARBA00022989"/>
    </source>
</evidence>
<keyword evidence="5 8" id="KW-1133">Transmembrane helix</keyword>
<organism evidence="9 10">
    <name type="scientific">Bifidobacterium [indicum] DSM 20214 = LMG 11587</name>
    <dbReference type="NCBI Taxonomy" id="1341694"/>
    <lineage>
        <taxon>Bacteria</taxon>
        <taxon>Bacillati</taxon>
        <taxon>Actinomycetota</taxon>
        <taxon>Actinomycetes</taxon>
        <taxon>Bifidobacteriales</taxon>
        <taxon>Bifidobacteriaceae</taxon>
        <taxon>Bifidobacterium</taxon>
    </lineage>
</organism>
<evidence type="ECO:0000256" key="6">
    <source>
        <dbReference type="ARBA" id="ARBA00023136"/>
    </source>
</evidence>
<proteinExistence type="inferred from homology"/>
<dbReference type="EMBL" id="CP006018">
    <property type="protein sequence ID" value="AIC92067.1"/>
    <property type="molecule type" value="Genomic_DNA"/>
</dbReference>
<dbReference type="InterPro" id="IPR001248">
    <property type="entry name" value="Pur-cyt_permease"/>
</dbReference>
<evidence type="ECO:0000313" key="9">
    <source>
        <dbReference type="EMBL" id="AIC92067.1"/>
    </source>
</evidence>
<dbReference type="PANTHER" id="PTHR31806">
    <property type="entry name" value="PURINE-CYTOSINE PERMEASE FCY2-RELATED"/>
    <property type="match status" value="1"/>
</dbReference>
<evidence type="ECO:0000256" key="2">
    <source>
        <dbReference type="ARBA" id="ARBA00008974"/>
    </source>
</evidence>
<keyword evidence="4 8" id="KW-0812">Transmembrane</keyword>
<dbReference type="RefSeq" id="WP_033490271.1">
    <property type="nucleotide sequence ID" value="NZ_CP006018.1"/>
</dbReference>
<reference evidence="9 10" key="1">
    <citation type="journal article" date="2014" name="Appl. Environ. Microbiol.">
        <title>Genomic encyclopedia of type strains of the genus Bifidobacterium.</title>
        <authorList>
            <person name="Milani C."/>
            <person name="Lugli G.A."/>
            <person name="Duranti S."/>
            <person name="Turroni F."/>
            <person name="Bottacini F."/>
            <person name="Mangifesta M."/>
            <person name="Sanchez B."/>
            <person name="Viappiani A."/>
            <person name="Mancabelli L."/>
            <person name="Taminiau B."/>
            <person name="Delcenserie V."/>
            <person name="Barrangou R."/>
            <person name="Margolles A."/>
            <person name="van Sinderen D."/>
            <person name="Ventura M."/>
        </authorList>
    </citation>
    <scope>NUCLEOTIDE SEQUENCE [LARGE SCALE GENOMIC DNA]</scope>
    <source>
        <strain evidence="9 10">LMG 11587</strain>
    </source>
</reference>
<feature type="transmembrane region" description="Helical" evidence="8">
    <location>
        <begin position="253"/>
        <end position="277"/>
    </location>
</feature>
<dbReference type="KEGG" id="bii:BINDI_0795"/>
<dbReference type="GO" id="GO:0005886">
    <property type="term" value="C:plasma membrane"/>
    <property type="evidence" value="ECO:0007669"/>
    <property type="project" value="TreeGrafter"/>
</dbReference>
<accession>A0A087VUP4</accession>
<feature type="transmembrane region" description="Helical" evidence="8">
    <location>
        <begin position="410"/>
        <end position="434"/>
    </location>
</feature>
<evidence type="ECO:0000313" key="10">
    <source>
        <dbReference type="Proteomes" id="UP000028569"/>
    </source>
</evidence>
<dbReference type="PIRSF" id="PIRSF002744">
    <property type="entry name" value="Pur-cyt_permease"/>
    <property type="match status" value="1"/>
</dbReference>
<feature type="transmembrane region" description="Helical" evidence="8">
    <location>
        <begin position="111"/>
        <end position="134"/>
    </location>
</feature>
<dbReference type="Proteomes" id="UP000028569">
    <property type="component" value="Chromosome"/>
</dbReference>
<comment type="subcellular location">
    <subcellularLocation>
        <location evidence="1">Membrane</location>
        <topology evidence="1">Multi-pass membrane protein</topology>
    </subcellularLocation>
</comment>
<name>A0A087VUP4_9BIFI</name>
<dbReference type="PANTHER" id="PTHR31806:SF1">
    <property type="entry name" value="PURINE-CYTOSINE PERMEASE FCY2-RELATED"/>
    <property type="match status" value="1"/>
</dbReference>
<dbReference type="InterPro" id="IPR026030">
    <property type="entry name" value="Pur-cyt_permease_Fcy2/21/22"/>
</dbReference>
<feature type="transmembrane region" description="Helical" evidence="8">
    <location>
        <begin position="369"/>
        <end position="390"/>
    </location>
</feature>